<feature type="coiled-coil region" evidence="1">
    <location>
        <begin position="32"/>
        <end position="88"/>
    </location>
</feature>
<organism evidence="3">
    <name type="scientific">uncultured Caudovirales phage</name>
    <dbReference type="NCBI Taxonomy" id="2100421"/>
    <lineage>
        <taxon>Viruses</taxon>
        <taxon>Duplodnaviria</taxon>
        <taxon>Heunggongvirae</taxon>
        <taxon>Uroviricota</taxon>
        <taxon>Caudoviricetes</taxon>
        <taxon>Peduoviridae</taxon>
        <taxon>Maltschvirus</taxon>
        <taxon>Maltschvirus maltsch</taxon>
    </lineage>
</organism>
<accession>A0A6J5NEI4</accession>
<evidence type="ECO:0000256" key="1">
    <source>
        <dbReference type="SAM" id="Coils"/>
    </source>
</evidence>
<evidence type="ECO:0000256" key="2">
    <source>
        <dbReference type="SAM" id="Phobius"/>
    </source>
</evidence>
<protein>
    <submittedName>
        <fullName evidence="3">Uncharacterized protein</fullName>
    </submittedName>
</protein>
<dbReference type="EMBL" id="LR796667">
    <property type="protein sequence ID" value="CAB4158130.1"/>
    <property type="molecule type" value="Genomic_DNA"/>
</dbReference>
<name>A0A6J5NEI4_9CAUD</name>
<gene>
    <name evidence="3" type="ORF">UFOVP695_19</name>
</gene>
<feature type="transmembrane region" description="Helical" evidence="2">
    <location>
        <begin position="6"/>
        <end position="25"/>
    </location>
</feature>
<proteinExistence type="predicted"/>
<keyword evidence="2" id="KW-0812">Transmembrane</keyword>
<reference evidence="3" key="1">
    <citation type="submission" date="2020-04" db="EMBL/GenBank/DDBJ databases">
        <authorList>
            <person name="Chiriac C."/>
            <person name="Salcher M."/>
            <person name="Ghai R."/>
            <person name="Kavagutti S V."/>
        </authorList>
    </citation>
    <scope>NUCLEOTIDE SEQUENCE</scope>
</reference>
<keyword evidence="2" id="KW-1133">Transmembrane helix</keyword>
<sequence>MEMEDLMKLSVGPVVAIMINYFGFYSNNLKRITEMETKIAMQKEEIKTLQTKLDRIDGKIEQKIDQIRTELKNDIKQLSLDIKSYIELIVKK</sequence>
<keyword evidence="2" id="KW-0472">Membrane</keyword>
<keyword evidence="1" id="KW-0175">Coiled coil</keyword>
<evidence type="ECO:0000313" key="3">
    <source>
        <dbReference type="EMBL" id="CAB4158130.1"/>
    </source>
</evidence>